<gene>
    <name evidence="1" type="ORF">RRG08_015430</name>
</gene>
<comment type="caution">
    <text evidence="1">The sequence shown here is derived from an EMBL/GenBank/DDBJ whole genome shotgun (WGS) entry which is preliminary data.</text>
</comment>
<organism evidence="1 2">
    <name type="scientific">Elysia crispata</name>
    <name type="common">lettuce slug</name>
    <dbReference type="NCBI Taxonomy" id="231223"/>
    <lineage>
        <taxon>Eukaryota</taxon>
        <taxon>Metazoa</taxon>
        <taxon>Spiralia</taxon>
        <taxon>Lophotrochozoa</taxon>
        <taxon>Mollusca</taxon>
        <taxon>Gastropoda</taxon>
        <taxon>Heterobranchia</taxon>
        <taxon>Euthyneura</taxon>
        <taxon>Panpulmonata</taxon>
        <taxon>Sacoglossa</taxon>
        <taxon>Placobranchoidea</taxon>
        <taxon>Plakobranchidae</taxon>
        <taxon>Elysia</taxon>
    </lineage>
</organism>
<keyword evidence="2" id="KW-1185">Reference proteome</keyword>
<dbReference type="EMBL" id="JAWDGP010006203">
    <property type="protein sequence ID" value="KAK3745642.1"/>
    <property type="molecule type" value="Genomic_DNA"/>
</dbReference>
<dbReference type="AlphaFoldDB" id="A0AAE0YHG2"/>
<reference evidence="1" key="1">
    <citation type="journal article" date="2023" name="G3 (Bethesda)">
        <title>A reference genome for the long-term kleptoplast-retaining sea slug Elysia crispata morphotype clarki.</title>
        <authorList>
            <person name="Eastman K.E."/>
            <person name="Pendleton A.L."/>
            <person name="Shaikh M.A."/>
            <person name="Suttiyut T."/>
            <person name="Ogas R."/>
            <person name="Tomko P."/>
            <person name="Gavelis G."/>
            <person name="Widhalm J.R."/>
            <person name="Wisecaver J.H."/>
        </authorList>
    </citation>
    <scope>NUCLEOTIDE SEQUENCE</scope>
    <source>
        <strain evidence="1">ECLA1</strain>
    </source>
</reference>
<dbReference type="Proteomes" id="UP001283361">
    <property type="component" value="Unassembled WGS sequence"/>
</dbReference>
<evidence type="ECO:0000313" key="1">
    <source>
        <dbReference type="EMBL" id="KAK3745642.1"/>
    </source>
</evidence>
<name>A0AAE0YHG2_9GAST</name>
<protein>
    <submittedName>
        <fullName evidence="1">Uncharacterized protein</fullName>
    </submittedName>
</protein>
<accession>A0AAE0YHG2</accession>
<evidence type="ECO:0000313" key="2">
    <source>
        <dbReference type="Proteomes" id="UP001283361"/>
    </source>
</evidence>
<proteinExistence type="predicted"/>
<sequence length="144" mass="16012">MRNDVEVSATIIVDREDKAKQTHSVSHLYKTKRTKRSRHIQSPTCIRQRGQSEAYISGLISCQMERAIERTADPPAQILSPSFSSCLESYLGVLEGTTSISYLTENPGLDGAWIMHVTGTQGGDNHEQLCKLSDRTSSQIDRVC</sequence>